<dbReference type="Proteomes" id="UP000324222">
    <property type="component" value="Unassembled WGS sequence"/>
</dbReference>
<dbReference type="EMBL" id="VSRR010130412">
    <property type="protein sequence ID" value="MPD02210.1"/>
    <property type="molecule type" value="Genomic_DNA"/>
</dbReference>
<dbReference type="AlphaFoldDB" id="A0A5B7K599"/>
<name>A0A5B7K599_PORTR</name>
<comment type="caution">
    <text evidence="1">The sequence shown here is derived from an EMBL/GenBank/DDBJ whole genome shotgun (WGS) entry which is preliminary data.</text>
</comment>
<evidence type="ECO:0000313" key="1">
    <source>
        <dbReference type="EMBL" id="MPD02210.1"/>
    </source>
</evidence>
<keyword evidence="2" id="KW-1185">Reference proteome</keyword>
<organism evidence="1 2">
    <name type="scientific">Portunus trituberculatus</name>
    <name type="common">Swimming crab</name>
    <name type="synonym">Neptunus trituberculatus</name>
    <dbReference type="NCBI Taxonomy" id="210409"/>
    <lineage>
        <taxon>Eukaryota</taxon>
        <taxon>Metazoa</taxon>
        <taxon>Ecdysozoa</taxon>
        <taxon>Arthropoda</taxon>
        <taxon>Crustacea</taxon>
        <taxon>Multicrustacea</taxon>
        <taxon>Malacostraca</taxon>
        <taxon>Eumalacostraca</taxon>
        <taxon>Eucarida</taxon>
        <taxon>Decapoda</taxon>
        <taxon>Pleocyemata</taxon>
        <taxon>Brachyura</taxon>
        <taxon>Eubrachyura</taxon>
        <taxon>Portunoidea</taxon>
        <taxon>Portunidae</taxon>
        <taxon>Portuninae</taxon>
        <taxon>Portunus</taxon>
    </lineage>
</organism>
<gene>
    <name evidence="1" type="ORF">E2C01_097777</name>
</gene>
<proteinExistence type="predicted"/>
<sequence>MSRCDAGVSQKTVSAGLGLEGTMTHQRVSAGQHNLRPDKGSTSGTFRRVIKGDGELFTREGAIAKLSGVSKGRFGKTDCGCITWKEVIAWLCTVTQIAFTHDRLP</sequence>
<reference evidence="1 2" key="1">
    <citation type="submission" date="2019-05" db="EMBL/GenBank/DDBJ databases">
        <title>Another draft genome of Portunus trituberculatus and its Hox gene families provides insights of decapod evolution.</title>
        <authorList>
            <person name="Jeong J.-H."/>
            <person name="Song I."/>
            <person name="Kim S."/>
            <person name="Choi T."/>
            <person name="Kim D."/>
            <person name="Ryu S."/>
            <person name="Kim W."/>
        </authorList>
    </citation>
    <scope>NUCLEOTIDE SEQUENCE [LARGE SCALE GENOMIC DNA]</scope>
    <source>
        <tissue evidence="1">Muscle</tissue>
    </source>
</reference>
<accession>A0A5B7K599</accession>
<protein>
    <submittedName>
        <fullName evidence="1">Uncharacterized protein</fullName>
    </submittedName>
</protein>
<evidence type="ECO:0000313" key="2">
    <source>
        <dbReference type="Proteomes" id="UP000324222"/>
    </source>
</evidence>